<evidence type="ECO:0000313" key="3">
    <source>
        <dbReference type="Proteomes" id="UP000014977"/>
    </source>
</evidence>
<dbReference type="AlphaFoldDB" id="S7ULT7"/>
<dbReference type="InterPro" id="IPR047767">
    <property type="entry name" value="PSP1-like"/>
</dbReference>
<dbReference type="GO" id="GO:0005737">
    <property type="term" value="C:cytoplasm"/>
    <property type="evidence" value="ECO:0007669"/>
    <property type="project" value="TreeGrafter"/>
</dbReference>
<feature type="domain" description="PSP1 C-terminal" evidence="1">
    <location>
        <begin position="61"/>
        <end position="146"/>
    </location>
</feature>
<dbReference type="Proteomes" id="UP000014977">
    <property type="component" value="Unassembled WGS sequence"/>
</dbReference>
<dbReference type="PANTHER" id="PTHR43830">
    <property type="entry name" value="PROTEIN PSP1"/>
    <property type="match status" value="1"/>
</dbReference>
<dbReference type="InterPro" id="IPR007557">
    <property type="entry name" value="PSP1_C"/>
</dbReference>
<protein>
    <submittedName>
        <fullName evidence="2">PSP1 domain protein</fullName>
    </submittedName>
</protein>
<dbReference type="PANTHER" id="PTHR43830:SF3">
    <property type="entry name" value="PROTEIN PSP1"/>
    <property type="match status" value="1"/>
</dbReference>
<dbReference type="NCBIfam" id="NF041131">
    <property type="entry name" value="RicT_YaaT_fam"/>
    <property type="match status" value="1"/>
</dbReference>
<sequence length="276" mass="31170">MVKVVGIRFKPAGKVYDFDAGAFVLAPGDPVIVETEQGLGFGFVAVAPELRDEKTFDRALKKVYRLAGEADFHQREKNRELEKKAHAFCMACVKKLRLQMNLFSVEGTFDAGKLTFFFTADGRVDFRELVKMLVREFRIRIEMRQVGIRNQAKMCGGIGRCGRALCCSTFIEKFEPVSIRMAKEQGLSLNPTKISGQCGRLMCCLTFENETYKGLKTEFPKIGKMVETPKGKGKIVRHNAICNRIAVRLEEGQEMEFDLSDIQLESESKDKSRQNG</sequence>
<evidence type="ECO:0000313" key="2">
    <source>
        <dbReference type="EMBL" id="EPR34854.1"/>
    </source>
</evidence>
<dbReference type="STRING" id="897.B2D07_07130"/>
<comment type="caution">
    <text evidence="2">The sequence shown here is derived from an EMBL/GenBank/DDBJ whole genome shotgun (WGS) entry which is preliminary data.</text>
</comment>
<name>S7ULT7_DESML</name>
<dbReference type="PATRIC" id="fig|1121405.3.peg.3711"/>
<gene>
    <name evidence="2" type="ORF">dsmv_3233</name>
</gene>
<dbReference type="PROSITE" id="PS51411">
    <property type="entry name" value="PSP1_C"/>
    <property type="match status" value="1"/>
</dbReference>
<accession>S7ULT7</accession>
<dbReference type="RefSeq" id="WP_020878323.1">
    <property type="nucleotide sequence ID" value="NZ_ATHJ01000110.1"/>
</dbReference>
<dbReference type="eggNOG" id="COG1774">
    <property type="taxonomic scope" value="Bacteria"/>
</dbReference>
<proteinExistence type="predicted"/>
<organism evidence="2 3">
    <name type="scientific">Desulfococcus multivorans DSM 2059</name>
    <dbReference type="NCBI Taxonomy" id="1121405"/>
    <lineage>
        <taxon>Bacteria</taxon>
        <taxon>Pseudomonadati</taxon>
        <taxon>Thermodesulfobacteriota</taxon>
        <taxon>Desulfobacteria</taxon>
        <taxon>Desulfobacterales</taxon>
        <taxon>Desulfococcaceae</taxon>
        <taxon>Desulfococcus</taxon>
    </lineage>
</organism>
<dbReference type="OrthoDB" id="9779344at2"/>
<evidence type="ECO:0000259" key="1">
    <source>
        <dbReference type="PROSITE" id="PS51411"/>
    </source>
</evidence>
<dbReference type="EMBL" id="ATHJ01000110">
    <property type="protein sequence ID" value="EPR34854.1"/>
    <property type="molecule type" value="Genomic_DNA"/>
</dbReference>
<dbReference type="Pfam" id="PF04468">
    <property type="entry name" value="PSP1"/>
    <property type="match status" value="1"/>
</dbReference>
<reference evidence="2 3" key="1">
    <citation type="journal article" date="2013" name="Genome Announc.">
        <title>Draft genome sequences for three mercury-methylating, sulfate-reducing bacteria.</title>
        <authorList>
            <person name="Brown S.D."/>
            <person name="Hurt R.A.Jr."/>
            <person name="Gilmour C.C."/>
            <person name="Elias D.A."/>
        </authorList>
    </citation>
    <scope>NUCLEOTIDE SEQUENCE [LARGE SCALE GENOMIC DNA]</scope>
    <source>
        <strain evidence="2 3">DSM 2059</strain>
    </source>
</reference>
<keyword evidence="3" id="KW-1185">Reference proteome</keyword>